<gene>
    <name evidence="1" type="ORF">IAC23_08195</name>
</gene>
<accession>A0A9D9HD91</accession>
<evidence type="ECO:0000313" key="2">
    <source>
        <dbReference type="Proteomes" id="UP000823619"/>
    </source>
</evidence>
<protein>
    <submittedName>
        <fullName evidence="1">Uncharacterized protein</fullName>
    </submittedName>
</protein>
<dbReference type="Proteomes" id="UP000823619">
    <property type="component" value="Unassembled WGS sequence"/>
</dbReference>
<evidence type="ECO:0000313" key="1">
    <source>
        <dbReference type="EMBL" id="MBO8445653.1"/>
    </source>
</evidence>
<proteinExistence type="predicted"/>
<comment type="caution">
    <text evidence="1">The sequence shown here is derived from an EMBL/GenBank/DDBJ whole genome shotgun (WGS) entry which is preliminary data.</text>
</comment>
<name>A0A9D9HD91_9BACT</name>
<sequence>MDNTIRKEIEQLEADLKKAGHDISDPVAGLIVTALLHQAQKIRDEIENMPQKVADRLCTYFIPRNKTGAVPSICLVRPELKSRKGLEPHVLTSGTVFSYKLDAKQTLSYSPLFANLIIPFSRLHLLTPHVLKCGESVRKVTTGRKGQVWLGMEVDTEIETFNGLSFLIKGTGGLLPERISVGNGSVGLAYSPVSRTEDIPMLEPFDSQQSMDVFLEVLSCWKSVLSNMEDARLFYITDSLDDRDAFKCRAYPKAFQQMLESSELDLFENNTLWVLFDFGDDYEVPDEIEIIPNAVPVANVSQYSVTLTQTSPMARLTKNDGSFFLKVVETSSSSHKQGFSMVDDEVVIRDFGASCYDSNALYRDVRNLYNHFVDDYHAFMEYHGLKDGELIKSLRETVNRIGKSVMSGQEGRAMFDEGVYVMRNVNLAGQTSSIRVSYLTTHGALGNTPKAGEMMENRKDAALEKDVAVIMSGTGGEDKADADRKYELLRYYTLTSDRLYTKMDIDAFLRMQLLKEFGKDEVRRIGYNITVQGAGCGPKLGRGLYVDIFFKDSKNYQKARSVSLDRKLRQLMTEKSCISMPIMVNLSCMENY</sequence>
<reference evidence="1" key="1">
    <citation type="submission" date="2020-10" db="EMBL/GenBank/DDBJ databases">
        <authorList>
            <person name="Gilroy R."/>
        </authorList>
    </citation>
    <scope>NUCLEOTIDE SEQUENCE</scope>
    <source>
        <strain evidence="1">D5-748</strain>
    </source>
</reference>
<organism evidence="1 2">
    <name type="scientific">Candidatus Cryptobacteroides merdavium</name>
    <dbReference type="NCBI Taxonomy" id="2840769"/>
    <lineage>
        <taxon>Bacteria</taxon>
        <taxon>Pseudomonadati</taxon>
        <taxon>Bacteroidota</taxon>
        <taxon>Bacteroidia</taxon>
        <taxon>Bacteroidales</taxon>
        <taxon>Candidatus Cryptobacteroides</taxon>
    </lineage>
</organism>
<dbReference type="AlphaFoldDB" id="A0A9D9HD91"/>
<reference evidence="1" key="2">
    <citation type="journal article" date="2021" name="PeerJ">
        <title>Extensive microbial diversity within the chicken gut microbiome revealed by metagenomics and culture.</title>
        <authorList>
            <person name="Gilroy R."/>
            <person name="Ravi A."/>
            <person name="Getino M."/>
            <person name="Pursley I."/>
            <person name="Horton D.L."/>
            <person name="Alikhan N.F."/>
            <person name="Baker D."/>
            <person name="Gharbi K."/>
            <person name="Hall N."/>
            <person name="Watson M."/>
            <person name="Adriaenssens E.M."/>
            <person name="Foster-Nyarko E."/>
            <person name="Jarju S."/>
            <person name="Secka A."/>
            <person name="Antonio M."/>
            <person name="Oren A."/>
            <person name="Chaudhuri R.R."/>
            <person name="La Ragione R."/>
            <person name="Hildebrand F."/>
            <person name="Pallen M.J."/>
        </authorList>
    </citation>
    <scope>NUCLEOTIDE SEQUENCE</scope>
    <source>
        <strain evidence="1">D5-748</strain>
    </source>
</reference>
<dbReference type="EMBL" id="JADIMO010000100">
    <property type="protein sequence ID" value="MBO8445653.1"/>
    <property type="molecule type" value="Genomic_DNA"/>
</dbReference>